<dbReference type="Proteomes" id="UP000297245">
    <property type="component" value="Unassembled WGS sequence"/>
</dbReference>
<reference evidence="1 2" key="1">
    <citation type="journal article" date="2019" name="Nat. Ecol. Evol.">
        <title>Megaphylogeny resolves global patterns of mushroom evolution.</title>
        <authorList>
            <person name="Varga T."/>
            <person name="Krizsan K."/>
            <person name="Foldi C."/>
            <person name="Dima B."/>
            <person name="Sanchez-Garcia M."/>
            <person name="Sanchez-Ramirez S."/>
            <person name="Szollosi G.J."/>
            <person name="Szarkandi J.G."/>
            <person name="Papp V."/>
            <person name="Albert L."/>
            <person name="Andreopoulos W."/>
            <person name="Angelini C."/>
            <person name="Antonin V."/>
            <person name="Barry K.W."/>
            <person name="Bougher N.L."/>
            <person name="Buchanan P."/>
            <person name="Buyck B."/>
            <person name="Bense V."/>
            <person name="Catcheside P."/>
            <person name="Chovatia M."/>
            <person name="Cooper J."/>
            <person name="Damon W."/>
            <person name="Desjardin D."/>
            <person name="Finy P."/>
            <person name="Geml J."/>
            <person name="Haridas S."/>
            <person name="Hughes K."/>
            <person name="Justo A."/>
            <person name="Karasinski D."/>
            <person name="Kautmanova I."/>
            <person name="Kiss B."/>
            <person name="Kocsube S."/>
            <person name="Kotiranta H."/>
            <person name="LaButti K.M."/>
            <person name="Lechner B.E."/>
            <person name="Liimatainen K."/>
            <person name="Lipzen A."/>
            <person name="Lukacs Z."/>
            <person name="Mihaltcheva S."/>
            <person name="Morgado L.N."/>
            <person name="Niskanen T."/>
            <person name="Noordeloos M.E."/>
            <person name="Ohm R.A."/>
            <person name="Ortiz-Santana B."/>
            <person name="Ovrebo C."/>
            <person name="Racz N."/>
            <person name="Riley R."/>
            <person name="Savchenko A."/>
            <person name="Shiryaev A."/>
            <person name="Soop K."/>
            <person name="Spirin V."/>
            <person name="Szebenyi C."/>
            <person name="Tomsovsky M."/>
            <person name="Tulloss R.E."/>
            <person name="Uehling J."/>
            <person name="Grigoriev I.V."/>
            <person name="Vagvolgyi C."/>
            <person name="Papp T."/>
            <person name="Martin F.M."/>
            <person name="Miettinen O."/>
            <person name="Hibbett D.S."/>
            <person name="Nagy L.G."/>
        </authorList>
    </citation>
    <scope>NUCLEOTIDE SEQUENCE [LARGE SCALE GENOMIC DNA]</scope>
    <source>
        <strain evidence="1 2">CBS 962.96</strain>
    </source>
</reference>
<organism evidence="1 2">
    <name type="scientific">Dendrothele bispora (strain CBS 962.96)</name>
    <dbReference type="NCBI Taxonomy" id="1314807"/>
    <lineage>
        <taxon>Eukaryota</taxon>
        <taxon>Fungi</taxon>
        <taxon>Dikarya</taxon>
        <taxon>Basidiomycota</taxon>
        <taxon>Agaricomycotina</taxon>
        <taxon>Agaricomycetes</taxon>
        <taxon>Agaricomycetidae</taxon>
        <taxon>Agaricales</taxon>
        <taxon>Agaricales incertae sedis</taxon>
        <taxon>Dendrothele</taxon>
    </lineage>
</organism>
<dbReference type="AlphaFoldDB" id="A0A4S8MHJ1"/>
<dbReference type="EMBL" id="ML179080">
    <property type="protein sequence ID" value="THV02147.1"/>
    <property type="molecule type" value="Genomic_DNA"/>
</dbReference>
<protein>
    <submittedName>
        <fullName evidence="1">Uncharacterized protein</fullName>
    </submittedName>
</protein>
<sequence length="81" mass="9230">MAFFLLFNISRSPSLTVSSFLFSSQRNPRTLAHTIYIAGLKPCKDIGQRNCWSSDPPYIISVFIKWVRCSLITLSWSLLMG</sequence>
<evidence type="ECO:0000313" key="2">
    <source>
        <dbReference type="Proteomes" id="UP000297245"/>
    </source>
</evidence>
<accession>A0A4S8MHJ1</accession>
<name>A0A4S8MHJ1_DENBC</name>
<gene>
    <name evidence="1" type="ORF">K435DRAFT_836600</name>
</gene>
<keyword evidence="2" id="KW-1185">Reference proteome</keyword>
<evidence type="ECO:0000313" key="1">
    <source>
        <dbReference type="EMBL" id="THV02147.1"/>
    </source>
</evidence>
<proteinExistence type="predicted"/>